<dbReference type="InterPro" id="IPR036424">
    <property type="entry name" value="UPP_synth-like_sf"/>
</dbReference>
<evidence type="ECO:0000256" key="1">
    <source>
        <dbReference type="ARBA" id="ARBA00001946"/>
    </source>
</evidence>
<dbReference type="EMBL" id="GL945428">
    <property type="protein sequence ID" value="EGO30583.1"/>
    <property type="molecule type" value="Genomic_DNA"/>
</dbReference>
<keyword evidence="7" id="KW-0812">Transmembrane</keyword>
<dbReference type="KEGG" id="sla:SERLADRAFT_454882"/>
<dbReference type="RefSeq" id="XP_007312467.1">
    <property type="nucleotide sequence ID" value="XM_007312405.1"/>
</dbReference>
<evidence type="ECO:0000256" key="7">
    <source>
        <dbReference type="ARBA" id="ARBA00022692"/>
    </source>
</evidence>
<dbReference type="GO" id="GO:1904423">
    <property type="term" value="C:dehydrodolichyl diphosphate synthase complex"/>
    <property type="evidence" value="ECO:0007669"/>
    <property type="project" value="InterPro"/>
</dbReference>
<keyword evidence="11" id="KW-0472">Membrane</keyword>
<keyword evidence="6" id="KW-0808">Transferase</keyword>
<keyword evidence="9" id="KW-0460">Magnesium</keyword>
<evidence type="ECO:0000256" key="3">
    <source>
        <dbReference type="ARBA" id="ARBA00004922"/>
    </source>
</evidence>
<reference evidence="13" key="1">
    <citation type="submission" date="2011-04" db="EMBL/GenBank/DDBJ databases">
        <title>Evolution of plant cell wall degrading machinery underlies the functional diversity of forest fungi.</title>
        <authorList>
            <consortium name="US DOE Joint Genome Institute (JGI-PGF)"/>
            <person name="Eastwood D.C."/>
            <person name="Floudas D."/>
            <person name="Binder M."/>
            <person name="Majcherczyk A."/>
            <person name="Schneider P."/>
            <person name="Aerts A."/>
            <person name="Asiegbu F.O."/>
            <person name="Baker S.E."/>
            <person name="Barry K."/>
            <person name="Bendiksby M."/>
            <person name="Blumentritt M."/>
            <person name="Coutinho P.M."/>
            <person name="Cullen D."/>
            <person name="Cullen D."/>
            <person name="Gathman A."/>
            <person name="Goodell B."/>
            <person name="Henrissat B."/>
            <person name="Ihrmark K."/>
            <person name="Kauserud H."/>
            <person name="Kohler A."/>
            <person name="LaButti K."/>
            <person name="Lapidus A."/>
            <person name="Lavin J.L."/>
            <person name="Lee Y.-H."/>
            <person name="Lindquist E."/>
            <person name="Lilly W."/>
            <person name="Lucas S."/>
            <person name="Morin E."/>
            <person name="Murat C."/>
            <person name="Oguiza J.A."/>
            <person name="Park J."/>
            <person name="Pisabarro A.G."/>
            <person name="Riley R."/>
            <person name="Rosling A."/>
            <person name="Salamov A."/>
            <person name="Schmidt O."/>
            <person name="Schmutz J."/>
            <person name="Skrede I."/>
            <person name="Stenlid J."/>
            <person name="Wiebenga A."/>
            <person name="Xie X."/>
            <person name="Kues U."/>
            <person name="Hibbett D.S."/>
            <person name="Hoffmeister D."/>
            <person name="Hogberg N."/>
            <person name="Martin F."/>
            <person name="Grigoriev I.V."/>
            <person name="Watkinson S.C."/>
        </authorList>
    </citation>
    <scope>NUCLEOTIDE SEQUENCE</scope>
    <source>
        <strain evidence="13">S7.9</strain>
    </source>
</reference>
<dbReference type="PANTHER" id="PTHR21528:SF0">
    <property type="entry name" value="DEHYDRODOLICHYL DIPHOSPHATE SYNTHASE COMPLEX SUBUNIT NUS1"/>
    <property type="match status" value="1"/>
</dbReference>
<comment type="pathway">
    <text evidence="3">Protein modification; protein glycosylation.</text>
</comment>
<comment type="catalytic activity">
    <reaction evidence="12">
        <text>n isopentenyl diphosphate + (2E,6E)-farnesyl diphosphate = a di-trans,poly-cis-polyprenyl diphosphate + n diphosphate</text>
        <dbReference type="Rhea" id="RHEA:53008"/>
        <dbReference type="Rhea" id="RHEA-COMP:19494"/>
        <dbReference type="ChEBI" id="CHEBI:33019"/>
        <dbReference type="ChEBI" id="CHEBI:128769"/>
        <dbReference type="ChEBI" id="CHEBI:136960"/>
        <dbReference type="ChEBI" id="CHEBI:175763"/>
        <dbReference type="EC" id="2.5.1.87"/>
    </reaction>
</comment>
<evidence type="ECO:0000256" key="6">
    <source>
        <dbReference type="ARBA" id="ARBA00022679"/>
    </source>
</evidence>
<comment type="subcellular location">
    <subcellularLocation>
        <location evidence="2">Endoplasmic reticulum membrane</location>
    </subcellularLocation>
</comment>
<evidence type="ECO:0000256" key="12">
    <source>
        <dbReference type="ARBA" id="ARBA00047353"/>
    </source>
</evidence>
<name>F8NEE9_SERL9</name>
<gene>
    <name evidence="13" type="ORF">SERLADRAFT_454882</name>
</gene>
<evidence type="ECO:0000256" key="5">
    <source>
        <dbReference type="ARBA" id="ARBA00012596"/>
    </source>
</evidence>
<dbReference type="Proteomes" id="UP000008064">
    <property type="component" value="Unassembled WGS sequence"/>
</dbReference>
<organism>
    <name type="scientific">Serpula lacrymans var. lacrymans (strain S7.9)</name>
    <name type="common">Dry rot fungus</name>
    <dbReference type="NCBI Taxonomy" id="578457"/>
    <lineage>
        <taxon>Eukaryota</taxon>
        <taxon>Fungi</taxon>
        <taxon>Dikarya</taxon>
        <taxon>Basidiomycota</taxon>
        <taxon>Agaricomycotina</taxon>
        <taxon>Agaricomycetes</taxon>
        <taxon>Agaricomycetidae</taxon>
        <taxon>Boletales</taxon>
        <taxon>Coniophorineae</taxon>
        <taxon>Serpulaceae</taxon>
        <taxon>Serpula</taxon>
    </lineage>
</organism>
<evidence type="ECO:0000256" key="4">
    <source>
        <dbReference type="ARBA" id="ARBA00005432"/>
    </source>
</evidence>
<keyword evidence="10" id="KW-1133">Transmembrane helix</keyword>
<dbReference type="HOGENOM" id="CLU_080749_0_0_1"/>
<accession>F8NEE9</accession>
<dbReference type="GeneID" id="18817093"/>
<dbReference type="SUPFAM" id="SSF64005">
    <property type="entry name" value="Undecaprenyl diphosphate synthase"/>
    <property type="match status" value="1"/>
</dbReference>
<dbReference type="AlphaFoldDB" id="F8NEE9"/>
<dbReference type="GO" id="GO:0005789">
    <property type="term" value="C:endoplasmic reticulum membrane"/>
    <property type="evidence" value="ECO:0007669"/>
    <property type="project" value="UniProtKB-SubCell"/>
</dbReference>
<comment type="cofactor">
    <cofactor evidence="1">
        <name>Mg(2+)</name>
        <dbReference type="ChEBI" id="CHEBI:18420"/>
    </cofactor>
</comment>
<protein>
    <recommendedName>
        <fullName evidence="5">ditrans,polycis-polyprenyl diphosphate synthase [(2E,6E)-farnesyldiphosphate specific]</fullName>
        <ecNumber evidence="5">2.5.1.87</ecNumber>
    </recommendedName>
</protein>
<evidence type="ECO:0000256" key="8">
    <source>
        <dbReference type="ARBA" id="ARBA00022824"/>
    </source>
</evidence>
<evidence type="ECO:0000256" key="10">
    <source>
        <dbReference type="ARBA" id="ARBA00022989"/>
    </source>
</evidence>
<dbReference type="InterPro" id="IPR038887">
    <property type="entry name" value="Nus1/NgBR"/>
</dbReference>
<dbReference type="PANTHER" id="PTHR21528">
    <property type="entry name" value="DEHYDRODOLICHYL DIPHOSPHATE SYNTHASE COMPLEX SUBUNIT NUS1"/>
    <property type="match status" value="1"/>
</dbReference>
<dbReference type="Gene3D" id="3.40.1180.10">
    <property type="entry name" value="Decaprenyl diphosphate synthase-like"/>
    <property type="match status" value="1"/>
</dbReference>
<dbReference type="UniPathway" id="UPA00378"/>
<evidence type="ECO:0000256" key="11">
    <source>
        <dbReference type="ARBA" id="ARBA00023136"/>
    </source>
</evidence>
<keyword evidence="8" id="KW-0256">Endoplasmic reticulum</keyword>
<evidence type="ECO:0000256" key="2">
    <source>
        <dbReference type="ARBA" id="ARBA00004586"/>
    </source>
</evidence>
<dbReference type="OrthoDB" id="3057168at2759"/>
<sequence>MLSLLTLYIFHGIYRIYNGVISFLYTQLSAPPKPLSAHRELFPAHLGIILVVDEEIDVEAATDTLLQSIDNAAVWCHEVGILDLTVYDSKGILMKNSASVRKTVKPSRNLSSSYPLNTLRSMRISPGIARLRLDFAAMRSSQNTSWFPTGGRKEVTKKHHLQQKLQAEPTNAVVDGHQNIGSSSCPNPLTIRLVSPTSSKPAIASAACLLARSQQSQKVTPVKHKFQLSTDELDYILESQTGVPSLDFIVVHHMDPPCQRALELHGFPPWHLAVTEIFVTPLERDHTWKKRSMPATLLPLGKQAFCRALDEYSKTETRNGK</sequence>
<comment type="similarity">
    <text evidence="4">Belongs to the UPP synthase family.</text>
</comment>
<evidence type="ECO:0000256" key="9">
    <source>
        <dbReference type="ARBA" id="ARBA00022842"/>
    </source>
</evidence>
<dbReference type="GO" id="GO:0045547">
    <property type="term" value="F:ditrans,polycis-polyprenyl diphosphate synthase [(2E,6E)-farnesyl diphosphate specific] activity"/>
    <property type="evidence" value="ECO:0007669"/>
    <property type="project" value="UniProtKB-EC"/>
</dbReference>
<evidence type="ECO:0000313" key="13">
    <source>
        <dbReference type="EMBL" id="EGO30583.1"/>
    </source>
</evidence>
<dbReference type="EC" id="2.5.1.87" evidence="5"/>
<proteinExistence type="inferred from homology"/>